<sequence length="191" mass="21240">MIGGFLMERLSKQEFRCAVTWVYMLRSNCDRLHTATTLWTPDPENRLLAGGYNGAPSGHPSCDEIGHLMIDGHCLRASHGELNAIRQCRDHDNLKNGTATIIGSPCYSCARELIGSGVRLIEYVGVYHNAPTQKLLDFLQEELVKLFSRANVRCVQISPSDLLNTIRKALLFSCNKPGGIFKEHDALLVTL</sequence>
<dbReference type="AlphaFoldDB" id="A0A1F5WDW5"/>
<keyword evidence="2" id="KW-0862">Zinc</keyword>
<protein>
    <recommendedName>
        <fullName evidence="3">CMP/dCMP-type deaminase domain-containing protein</fullName>
    </recommendedName>
</protein>
<name>A0A1F5WDW5_9BACT</name>
<dbReference type="InterPro" id="IPR016193">
    <property type="entry name" value="Cytidine_deaminase-like"/>
</dbReference>
<evidence type="ECO:0000256" key="1">
    <source>
        <dbReference type="ARBA" id="ARBA00022723"/>
    </source>
</evidence>
<accession>A0A1F5WDW5</accession>
<dbReference type="GO" id="GO:0016787">
    <property type="term" value="F:hydrolase activity"/>
    <property type="evidence" value="ECO:0007669"/>
    <property type="project" value="InterPro"/>
</dbReference>
<dbReference type="SUPFAM" id="SSF53927">
    <property type="entry name" value="Cytidine deaminase-like"/>
    <property type="match status" value="1"/>
</dbReference>
<dbReference type="EMBL" id="MFHQ01000036">
    <property type="protein sequence ID" value="OGF73814.1"/>
    <property type="molecule type" value="Genomic_DNA"/>
</dbReference>
<evidence type="ECO:0000259" key="3">
    <source>
        <dbReference type="Pfam" id="PF00383"/>
    </source>
</evidence>
<organism evidence="4 5">
    <name type="scientific">Candidatus Giovannonibacteria bacterium RIFCSPHIGHO2_02_FULL_46_20</name>
    <dbReference type="NCBI Taxonomy" id="1798338"/>
    <lineage>
        <taxon>Bacteria</taxon>
        <taxon>Candidatus Giovannoniibacteriota</taxon>
    </lineage>
</organism>
<dbReference type="InterPro" id="IPR002125">
    <property type="entry name" value="CMP_dCMP_dom"/>
</dbReference>
<dbReference type="Pfam" id="PF00383">
    <property type="entry name" value="dCMP_cyt_deam_1"/>
    <property type="match status" value="1"/>
</dbReference>
<dbReference type="Proteomes" id="UP000178406">
    <property type="component" value="Unassembled WGS sequence"/>
</dbReference>
<reference evidence="4 5" key="1">
    <citation type="journal article" date="2016" name="Nat. Commun.">
        <title>Thousands of microbial genomes shed light on interconnected biogeochemical processes in an aquifer system.</title>
        <authorList>
            <person name="Anantharaman K."/>
            <person name="Brown C.T."/>
            <person name="Hug L.A."/>
            <person name="Sharon I."/>
            <person name="Castelle C.J."/>
            <person name="Probst A.J."/>
            <person name="Thomas B.C."/>
            <person name="Singh A."/>
            <person name="Wilkins M.J."/>
            <person name="Karaoz U."/>
            <person name="Brodie E.L."/>
            <person name="Williams K.H."/>
            <person name="Hubbard S.S."/>
            <person name="Banfield J.F."/>
        </authorList>
    </citation>
    <scope>NUCLEOTIDE SEQUENCE [LARGE SCALE GENOMIC DNA]</scope>
</reference>
<dbReference type="Gene3D" id="3.40.140.10">
    <property type="entry name" value="Cytidine Deaminase, domain 2"/>
    <property type="match status" value="1"/>
</dbReference>
<feature type="domain" description="CMP/dCMP-type deaminase" evidence="3">
    <location>
        <begin position="44"/>
        <end position="121"/>
    </location>
</feature>
<gene>
    <name evidence="4" type="ORF">A3J56_02170</name>
</gene>
<dbReference type="GO" id="GO:0008270">
    <property type="term" value="F:zinc ion binding"/>
    <property type="evidence" value="ECO:0007669"/>
    <property type="project" value="InterPro"/>
</dbReference>
<evidence type="ECO:0000313" key="4">
    <source>
        <dbReference type="EMBL" id="OGF73814.1"/>
    </source>
</evidence>
<keyword evidence="1" id="KW-0479">Metal-binding</keyword>
<evidence type="ECO:0000256" key="2">
    <source>
        <dbReference type="ARBA" id="ARBA00022833"/>
    </source>
</evidence>
<comment type="caution">
    <text evidence="4">The sequence shown here is derived from an EMBL/GenBank/DDBJ whole genome shotgun (WGS) entry which is preliminary data.</text>
</comment>
<evidence type="ECO:0000313" key="5">
    <source>
        <dbReference type="Proteomes" id="UP000178406"/>
    </source>
</evidence>
<proteinExistence type="predicted"/>
<dbReference type="PROSITE" id="PS00903">
    <property type="entry name" value="CYT_DCMP_DEAMINASES_1"/>
    <property type="match status" value="1"/>
</dbReference>
<dbReference type="STRING" id="1798338.A3J56_02170"/>
<dbReference type="InterPro" id="IPR016192">
    <property type="entry name" value="APOBEC/CMP_deaminase_Zn-bd"/>
</dbReference>